<dbReference type="OrthoDB" id="157691at2"/>
<organism evidence="1 2">
    <name type="scientific">Candidatus Brevifilum fermentans</name>
    <dbReference type="NCBI Taxonomy" id="1986204"/>
    <lineage>
        <taxon>Bacteria</taxon>
        <taxon>Bacillati</taxon>
        <taxon>Chloroflexota</taxon>
        <taxon>Anaerolineae</taxon>
        <taxon>Anaerolineales</taxon>
        <taxon>Anaerolineaceae</taxon>
        <taxon>Candidatus Brevifilum</taxon>
    </lineage>
</organism>
<evidence type="ECO:0000313" key="2">
    <source>
        <dbReference type="Proteomes" id="UP000195514"/>
    </source>
</evidence>
<dbReference type="PANTHER" id="PTHR37804">
    <property type="entry name" value="CDAA REGULATORY PROTEIN CDAR"/>
    <property type="match status" value="1"/>
</dbReference>
<evidence type="ECO:0008006" key="3">
    <source>
        <dbReference type="Google" id="ProtNLM"/>
    </source>
</evidence>
<dbReference type="PANTHER" id="PTHR37804:SF1">
    <property type="entry name" value="CDAA REGULATORY PROTEIN CDAR"/>
    <property type="match status" value="1"/>
</dbReference>
<gene>
    <name evidence="1" type="ORF">CFX1CAM_1855</name>
</gene>
<keyword evidence="2" id="KW-1185">Reference proteome</keyword>
<dbReference type="Gene3D" id="2.170.120.30">
    <property type="match status" value="2"/>
</dbReference>
<dbReference type="AlphaFoldDB" id="A0A1Y6KA64"/>
<dbReference type="KEGG" id="abat:CFX1CAM_1855"/>
<name>A0A1Y6KA64_9CHLR</name>
<sequence length="409" mass="44220">MKHFRRIIRSLPTLLTALVFATIVWIYAVTLADPTETRTYPRPLPMEIIGLDPDLTIINEITQQVYLTIRAPSSFHTQLENDINLIDVVLDLSGLESGVHILTPQVNLALSPAEITRVMPSNVTVKLDAIVTESFPINLKVVGNPTIGFETQTPVLSDQNVFISGPRSLIETIDHIDAEINISDATEDVQRMIELTPLDAEDNPVTGISLNPASIQVTVPVTQRGGFRTVVVKIVTSGQVAPGYRLTNIFSSPPAVTIFSADYDLVDSIPGYVETAPINLNMASEDIEIRVALNLPEGINVVGSQNVTITISIDPIESSIRFVNVPIQIRGLGAGLAVEISPESVDIFLSGPLPLLDGLSLEDIFVLINLSDRGPGTYQLAPTVLLENNLISVDAILPSSIEVTISEAK</sequence>
<protein>
    <recommendedName>
        <fullName evidence="3">YbbR family protein</fullName>
    </recommendedName>
</protein>
<dbReference type="InterPro" id="IPR012505">
    <property type="entry name" value="YbbR"/>
</dbReference>
<dbReference type="Proteomes" id="UP000195514">
    <property type="component" value="Chromosome I"/>
</dbReference>
<accession>A0A1Y6KA64</accession>
<evidence type="ECO:0000313" key="1">
    <source>
        <dbReference type="EMBL" id="SMX54920.1"/>
    </source>
</evidence>
<dbReference type="Gene3D" id="2.170.120.40">
    <property type="entry name" value="YbbR-like domain"/>
    <property type="match status" value="2"/>
</dbReference>
<dbReference type="RefSeq" id="WP_087862723.1">
    <property type="nucleotide sequence ID" value="NZ_LT859958.1"/>
</dbReference>
<dbReference type="InterPro" id="IPR053154">
    <property type="entry name" value="c-di-AMP_regulator"/>
</dbReference>
<reference evidence="2" key="1">
    <citation type="submission" date="2017-05" db="EMBL/GenBank/DDBJ databases">
        <authorList>
            <person name="Kirkegaard R."/>
            <person name="Mcilroy J S."/>
        </authorList>
    </citation>
    <scope>NUCLEOTIDE SEQUENCE [LARGE SCALE GENOMIC DNA]</scope>
</reference>
<dbReference type="EMBL" id="LT859958">
    <property type="protein sequence ID" value="SMX54920.1"/>
    <property type="molecule type" value="Genomic_DNA"/>
</dbReference>
<dbReference type="Pfam" id="PF07949">
    <property type="entry name" value="YbbR"/>
    <property type="match status" value="3"/>
</dbReference>
<proteinExistence type="predicted"/>